<gene>
    <name evidence="1" type="ORF">CURHAP_LOCUS29588</name>
    <name evidence="2" type="ORF">ORAREDHAP_LOCUS29223</name>
</gene>
<protein>
    <submittedName>
        <fullName evidence="1">Uncharacterized protein</fullName>
    </submittedName>
</protein>
<proteinExistence type="predicted"/>
<dbReference type="Proteomes" id="UP000507222">
    <property type="component" value="Unassembled WGS sequence"/>
</dbReference>
<sequence>MLKEGAAILISGDEAEEDVGTVNMACLLKAVPFMNSVIVGAQMEMTELEQLPAKTVRRGRQSHSGCRSSCRGKRDEDCRALVQVG</sequence>
<accession>A0A6J5UXE1</accession>
<dbReference type="EMBL" id="CAEKDK010000004">
    <property type="protein sequence ID" value="CAB4278508.1"/>
    <property type="molecule type" value="Genomic_DNA"/>
</dbReference>
<dbReference type="Proteomes" id="UP000507245">
    <property type="component" value="Unassembled WGS sequence"/>
</dbReference>
<evidence type="ECO:0000313" key="2">
    <source>
        <dbReference type="EMBL" id="CAB4308915.1"/>
    </source>
</evidence>
<reference evidence="4" key="1">
    <citation type="journal article" date="2020" name="Genome Biol.">
        <title>Gamete binning: chromosome-level and haplotype-resolved genome assembly enabled by high-throughput single-cell sequencing of gamete genomes.</title>
        <authorList>
            <person name="Campoy J.A."/>
            <person name="Sun H."/>
            <person name="Goel M."/>
            <person name="Jiao W.-B."/>
            <person name="Folz-Donahue K."/>
            <person name="Wang N."/>
            <person name="Rubio M."/>
            <person name="Liu C."/>
            <person name="Kukat C."/>
            <person name="Ruiz D."/>
            <person name="Huettel B."/>
            <person name="Schneeberger K."/>
        </authorList>
    </citation>
    <scope>NUCLEOTIDE SEQUENCE [LARGE SCALE GENOMIC DNA]</scope>
    <source>
        <strain evidence="4">cv. Rojo Pasion</strain>
    </source>
</reference>
<dbReference type="EMBL" id="CAEKKB010000004">
    <property type="protein sequence ID" value="CAB4308915.1"/>
    <property type="molecule type" value="Genomic_DNA"/>
</dbReference>
<name>A0A6J5UXE1_PRUAR</name>
<reference evidence="1 3" key="2">
    <citation type="submission" date="2020-05" db="EMBL/GenBank/DDBJ databases">
        <authorList>
            <person name="Campoy J."/>
            <person name="Schneeberger K."/>
            <person name="Spophaly S."/>
        </authorList>
    </citation>
    <scope>NUCLEOTIDE SEQUENCE [LARGE SCALE GENOMIC DNA]</scope>
    <source>
        <strain evidence="1">PruArmRojPasFocal</strain>
    </source>
</reference>
<evidence type="ECO:0000313" key="1">
    <source>
        <dbReference type="EMBL" id="CAB4278508.1"/>
    </source>
</evidence>
<dbReference type="AlphaFoldDB" id="A0A6J5UXE1"/>
<evidence type="ECO:0000313" key="3">
    <source>
        <dbReference type="Proteomes" id="UP000507222"/>
    </source>
</evidence>
<keyword evidence="4" id="KW-1185">Reference proteome</keyword>
<evidence type="ECO:0000313" key="4">
    <source>
        <dbReference type="Proteomes" id="UP000507245"/>
    </source>
</evidence>
<organism evidence="1 3">
    <name type="scientific">Prunus armeniaca</name>
    <name type="common">Apricot</name>
    <name type="synonym">Armeniaca vulgaris</name>
    <dbReference type="NCBI Taxonomy" id="36596"/>
    <lineage>
        <taxon>Eukaryota</taxon>
        <taxon>Viridiplantae</taxon>
        <taxon>Streptophyta</taxon>
        <taxon>Embryophyta</taxon>
        <taxon>Tracheophyta</taxon>
        <taxon>Spermatophyta</taxon>
        <taxon>Magnoliopsida</taxon>
        <taxon>eudicotyledons</taxon>
        <taxon>Gunneridae</taxon>
        <taxon>Pentapetalae</taxon>
        <taxon>rosids</taxon>
        <taxon>fabids</taxon>
        <taxon>Rosales</taxon>
        <taxon>Rosaceae</taxon>
        <taxon>Amygdaloideae</taxon>
        <taxon>Amygdaleae</taxon>
        <taxon>Prunus</taxon>
    </lineage>
</organism>